<dbReference type="AlphaFoldDB" id="A0A2S6Z0H3"/>
<comment type="caution">
    <text evidence="1">The sequence shown here is derived from an EMBL/GenBank/DDBJ whole genome shotgun (WGS) entry which is preliminary data.</text>
</comment>
<dbReference type="Proteomes" id="UP000238270">
    <property type="component" value="Unassembled WGS sequence"/>
</dbReference>
<evidence type="ECO:0000313" key="2">
    <source>
        <dbReference type="Proteomes" id="UP000238270"/>
    </source>
</evidence>
<protein>
    <submittedName>
        <fullName evidence="1">Uncharacterized protein</fullName>
    </submittedName>
</protein>
<proteinExistence type="predicted"/>
<organism evidence="1 2">
    <name type="scientific">Xanthomonas arboricola pv. populi</name>
    <dbReference type="NCBI Taxonomy" id="487823"/>
    <lineage>
        <taxon>Bacteria</taxon>
        <taxon>Pseudomonadati</taxon>
        <taxon>Pseudomonadota</taxon>
        <taxon>Gammaproteobacteria</taxon>
        <taxon>Lysobacterales</taxon>
        <taxon>Lysobacteraceae</taxon>
        <taxon>Xanthomonas</taxon>
    </lineage>
</organism>
<evidence type="ECO:0000313" key="1">
    <source>
        <dbReference type="EMBL" id="PPT74099.1"/>
    </source>
</evidence>
<reference evidence="1 2" key="1">
    <citation type="submission" date="2016-08" db="EMBL/GenBank/DDBJ databases">
        <title>Evolution of the type three secretion system and type three effector repertoires in Xanthomonas.</title>
        <authorList>
            <person name="Merda D."/>
            <person name="Briand M."/>
            <person name="Bosis E."/>
            <person name="Rousseau C."/>
            <person name="Portier P."/>
            <person name="Jacques M.-A."/>
            <person name="Fischer-Le Saux M."/>
        </authorList>
    </citation>
    <scope>NUCLEOTIDE SEQUENCE [LARGE SCALE GENOMIC DNA]</scope>
    <source>
        <strain evidence="1 2">CFBP 3122</strain>
    </source>
</reference>
<dbReference type="EMBL" id="MIGV01000030">
    <property type="protein sequence ID" value="PPT74099.1"/>
    <property type="molecule type" value="Genomic_DNA"/>
</dbReference>
<gene>
    <name evidence="1" type="ORF">XaplCFBP3122_17870</name>
</gene>
<accession>A0A2S6Z0H3</accession>
<sequence>MVNGDIDNCDVARCRAVEAVTPRRLGLPVLRRPACIDCAMPAAERTRAVPVSVDAVMQRGCEAPAAAGRGAFGWRVLATPVTRRRTNSNSST</sequence>
<name>A0A2S6Z0H3_9XANT</name>